<dbReference type="NCBIfam" id="NF007739">
    <property type="entry name" value="PRK10419.1"/>
    <property type="match status" value="2"/>
</dbReference>
<dbReference type="InterPro" id="IPR027417">
    <property type="entry name" value="P-loop_NTPase"/>
</dbReference>
<gene>
    <name evidence="7" type="ORF">D641_0102845</name>
</gene>
<dbReference type="FunFam" id="3.40.50.300:FF:000016">
    <property type="entry name" value="Oligopeptide ABC transporter ATP-binding component"/>
    <property type="match status" value="2"/>
</dbReference>
<feature type="domain" description="ABC transporter" evidence="6">
    <location>
        <begin position="301"/>
        <end position="551"/>
    </location>
</feature>
<dbReference type="PANTHER" id="PTHR43776:SF7">
    <property type="entry name" value="D,D-DIPEPTIDE TRANSPORT ATP-BINDING PROTEIN DDPF-RELATED"/>
    <property type="match status" value="1"/>
</dbReference>
<dbReference type="Pfam" id="PF08352">
    <property type="entry name" value="oligo_HPY"/>
    <property type="match status" value="2"/>
</dbReference>
<dbReference type="CDD" id="cd03257">
    <property type="entry name" value="ABC_NikE_OppD_transporters"/>
    <property type="match status" value="2"/>
</dbReference>
<dbReference type="Proteomes" id="UP000019754">
    <property type="component" value="Unassembled WGS sequence"/>
</dbReference>
<reference evidence="7 8" key="1">
    <citation type="journal article" date="2013" name="Genome Announc.">
        <title>Draft genome sequence of an Actinobacterium, Brachybacterium muris strain UCD-AY4.</title>
        <authorList>
            <person name="Lo J.R."/>
            <person name="Lang J.M."/>
            <person name="Darling A.E."/>
            <person name="Eisen J.A."/>
            <person name="Coil D.A."/>
        </authorList>
    </citation>
    <scope>NUCLEOTIDE SEQUENCE [LARGE SCALE GENOMIC DNA]</scope>
    <source>
        <strain evidence="7 8">UCD-AY4</strain>
    </source>
</reference>
<keyword evidence="2" id="KW-0813">Transport</keyword>
<comment type="similarity">
    <text evidence="1">Belongs to the ABC transporter superfamily.</text>
</comment>
<name>A0A022L4M2_9MICO</name>
<keyword evidence="4 7" id="KW-0067">ATP-binding</keyword>
<protein>
    <submittedName>
        <fullName evidence="7">Peptide ABC transporter ATP-binding protein</fullName>
    </submittedName>
</protein>
<dbReference type="AlphaFoldDB" id="A0A022L4M2"/>
<evidence type="ECO:0000256" key="5">
    <source>
        <dbReference type="SAM" id="MobiDB-lite"/>
    </source>
</evidence>
<sequence length="604" mass="65695">MSDPILSVRDLSVTFPSEYGTVQAVQNLDYEVRQGEALAIVGESGSGKSVSSLAVMGLLPKSATISGEIELMGKKLFTMDDKQLSTLRGNTISMIFQDPLSALTPVYQIGRQIAEVVRIHHPNVSADKAHRRAVELLEAVGIPEPQRRAKQYPHEFSGGMRQRAMIAMAIANEPELIIADEPTTALDVTIQAQVMELLKSAQEMLGAATVLITHDMGVVAGFADRVLVMKEAQLVETGGVDEIFYRPREEYTRALLSAVPRVDLAGTDHTDSVAGSAMLDLAKIADSAGPKAPREQRPKVLEVTDLHRVYPITKGALVRRKVGEQRAVDGISFDIREGECLALVGESGCGKTTTLMEIMQLRAPQQGSIKIADTETENLSRKERAAMRADVSIVFQDPMASLDPRMPIADIIKEPMRVQGYSDKRMNERVDWLLGMVGLQPEHAARFPTEFSGGQRQRVGVARALACDPKLIVLDEPTSALDVTVQAGVLAMLADLKARLGVSFLFVSHDLSVVRHISDRIAVMKAGKIVELGPTDEVFANPQHPYSKELLAAVPIPDPEIARQRRRQVIDREAFEGSENLDEDDTAGTVDPLNRDAGGSHAAG</sequence>
<dbReference type="GO" id="GO:0055085">
    <property type="term" value="P:transmembrane transport"/>
    <property type="evidence" value="ECO:0007669"/>
    <property type="project" value="UniProtKB-ARBA"/>
</dbReference>
<dbReference type="Pfam" id="PF00005">
    <property type="entry name" value="ABC_tran"/>
    <property type="match status" value="2"/>
</dbReference>
<dbReference type="GO" id="GO:0005524">
    <property type="term" value="F:ATP binding"/>
    <property type="evidence" value="ECO:0007669"/>
    <property type="project" value="UniProtKB-KW"/>
</dbReference>
<dbReference type="EMBL" id="AORC01000003">
    <property type="protein sequence ID" value="EYT50762.1"/>
    <property type="molecule type" value="Genomic_DNA"/>
</dbReference>
<dbReference type="InterPro" id="IPR017871">
    <property type="entry name" value="ABC_transporter-like_CS"/>
</dbReference>
<dbReference type="RefSeq" id="WP_017822286.1">
    <property type="nucleotide sequence ID" value="NZ_AORC01000003.1"/>
</dbReference>
<dbReference type="PANTHER" id="PTHR43776">
    <property type="entry name" value="TRANSPORT ATP-BINDING PROTEIN"/>
    <property type="match status" value="1"/>
</dbReference>
<evidence type="ECO:0000313" key="8">
    <source>
        <dbReference type="Proteomes" id="UP000019754"/>
    </source>
</evidence>
<keyword evidence="8" id="KW-1185">Reference proteome</keyword>
<dbReference type="NCBIfam" id="NF008453">
    <property type="entry name" value="PRK11308.1"/>
    <property type="match status" value="2"/>
</dbReference>
<accession>A0A022L4M2</accession>
<dbReference type="OrthoDB" id="4787388at2"/>
<dbReference type="InterPro" id="IPR003439">
    <property type="entry name" value="ABC_transporter-like_ATP-bd"/>
</dbReference>
<comment type="caution">
    <text evidence="7">The sequence shown here is derived from an EMBL/GenBank/DDBJ whole genome shotgun (WGS) entry which is preliminary data.</text>
</comment>
<feature type="domain" description="ABC transporter" evidence="6">
    <location>
        <begin position="8"/>
        <end position="256"/>
    </location>
</feature>
<evidence type="ECO:0000259" key="6">
    <source>
        <dbReference type="PROSITE" id="PS50893"/>
    </source>
</evidence>
<evidence type="ECO:0000256" key="3">
    <source>
        <dbReference type="ARBA" id="ARBA00022741"/>
    </source>
</evidence>
<dbReference type="InterPro" id="IPR003593">
    <property type="entry name" value="AAA+_ATPase"/>
</dbReference>
<dbReference type="STRING" id="1249481.D641_0102845"/>
<dbReference type="InterPro" id="IPR013563">
    <property type="entry name" value="Oligopep_ABC_C"/>
</dbReference>
<evidence type="ECO:0000256" key="2">
    <source>
        <dbReference type="ARBA" id="ARBA00022448"/>
    </source>
</evidence>
<feature type="region of interest" description="Disordered" evidence="5">
    <location>
        <begin position="572"/>
        <end position="604"/>
    </location>
</feature>
<organism evidence="7 8">
    <name type="scientific">Brachybacterium muris UCD-AY4</name>
    <dbReference type="NCBI Taxonomy" id="1249481"/>
    <lineage>
        <taxon>Bacteria</taxon>
        <taxon>Bacillati</taxon>
        <taxon>Actinomycetota</taxon>
        <taxon>Actinomycetes</taxon>
        <taxon>Micrococcales</taxon>
        <taxon>Dermabacteraceae</taxon>
        <taxon>Brachybacterium</taxon>
    </lineage>
</organism>
<dbReference type="PROSITE" id="PS50893">
    <property type="entry name" value="ABC_TRANSPORTER_2"/>
    <property type="match status" value="2"/>
</dbReference>
<dbReference type="Gene3D" id="3.40.50.300">
    <property type="entry name" value="P-loop containing nucleotide triphosphate hydrolases"/>
    <property type="match status" value="2"/>
</dbReference>
<dbReference type="SUPFAM" id="SSF52540">
    <property type="entry name" value="P-loop containing nucleoside triphosphate hydrolases"/>
    <property type="match status" value="2"/>
</dbReference>
<evidence type="ECO:0000256" key="1">
    <source>
        <dbReference type="ARBA" id="ARBA00005417"/>
    </source>
</evidence>
<dbReference type="InterPro" id="IPR050319">
    <property type="entry name" value="ABC_transp_ATP-bind"/>
</dbReference>
<keyword evidence="3" id="KW-0547">Nucleotide-binding</keyword>
<dbReference type="SMART" id="SM00382">
    <property type="entry name" value="AAA"/>
    <property type="match status" value="2"/>
</dbReference>
<dbReference type="HOGENOM" id="CLU_000604_86_2_11"/>
<evidence type="ECO:0000313" key="7">
    <source>
        <dbReference type="EMBL" id="EYT50762.1"/>
    </source>
</evidence>
<evidence type="ECO:0000256" key="4">
    <source>
        <dbReference type="ARBA" id="ARBA00022840"/>
    </source>
</evidence>
<dbReference type="GO" id="GO:0016887">
    <property type="term" value="F:ATP hydrolysis activity"/>
    <property type="evidence" value="ECO:0007669"/>
    <property type="project" value="InterPro"/>
</dbReference>
<dbReference type="GO" id="GO:0015833">
    <property type="term" value="P:peptide transport"/>
    <property type="evidence" value="ECO:0007669"/>
    <property type="project" value="InterPro"/>
</dbReference>
<proteinExistence type="inferred from homology"/>
<dbReference type="PROSITE" id="PS00211">
    <property type="entry name" value="ABC_TRANSPORTER_1"/>
    <property type="match status" value="2"/>
</dbReference>